<reference evidence="2" key="1">
    <citation type="submission" date="2022-12" db="EMBL/GenBank/DDBJ databases">
        <title>Draft genome assemblies for two species of Escallonia (Escalloniales).</title>
        <authorList>
            <person name="Chanderbali A."/>
            <person name="Dervinis C."/>
            <person name="Anghel I."/>
            <person name="Soltis D."/>
            <person name="Soltis P."/>
            <person name="Zapata F."/>
        </authorList>
    </citation>
    <scope>NUCLEOTIDE SEQUENCE</scope>
    <source>
        <strain evidence="2">UCBG92.1500</strain>
        <tissue evidence="2">Leaf</tissue>
    </source>
</reference>
<dbReference type="Pfam" id="PF12937">
    <property type="entry name" value="F-box-like"/>
    <property type="match status" value="1"/>
</dbReference>
<comment type="caution">
    <text evidence="2">The sequence shown here is derived from an EMBL/GenBank/DDBJ whole genome shotgun (WGS) entry which is preliminary data.</text>
</comment>
<proteinExistence type="predicted"/>
<dbReference type="PANTHER" id="PTHR38926">
    <property type="entry name" value="F-BOX DOMAIN CONTAINING PROTEIN, EXPRESSED"/>
    <property type="match status" value="1"/>
</dbReference>
<accession>A0AA88RK59</accession>
<gene>
    <name evidence="2" type="ORF">RJ640_015931</name>
</gene>
<dbReference type="CDD" id="cd22164">
    <property type="entry name" value="F-box_AtSKIP19-like"/>
    <property type="match status" value="1"/>
</dbReference>
<dbReference type="SUPFAM" id="SSF81383">
    <property type="entry name" value="F-box domain"/>
    <property type="match status" value="1"/>
</dbReference>
<keyword evidence="3" id="KW-1185">Reference proteome</keyword>
<feature type="domain" description="F-box" evidence="1">
    <location>
        <begin position="17"/>
        <end position="63"/>
    </location>
</feature>
<evidence type="ECO:0000259" key="1">
    <source>
        <dbReference type="Pfam" id="PF12937"/>
    </source>
</evidence>
<organism evidence="2 3">
    <name type="scientific">Escallonia rubra</name>
    <dbReference type="NCBI Taxonomy" id="112253"/>
    <lineage>
        <taxon>Eukaryota</taxon>
        <taxon>Viridiplantae</taxon>
        <taxon>Streptophyta</taxon>
        <taxon>Embryophyta</taxon>
        <taxon>Tracheophyta</taxon>
        <taxon>Spermatophyta</taxon>
        <taxon>Magnoliopsida</taxon>
        <taxon>eudicotyledons</taxon>
        <taxon>Gunneridae</taxon>
        <taxon>Pentapetalae</taxon>
        <taxon>asterids</taxon>
        <taxon>campanulids</taxon>
        <taxon>Escalloniales</taxon>
        <taxon>Escalloniaceae</taxon>
        <taxon>Escallonia</taxon>
    </lineage>
</organism>
<dbReference type="Proteomes" id="UP001187471">
    <property type="component" value="Unassembled WGS sequence"/>
</dbReference>
<dbReference type="EMBL" id="JAVXUO010001622">
    <property type="protein sequence ID" value="KAK2980546.1"/>
    <property type="molecule type" value="Genomic_DNA"/>
</dbReference>
<evidence type="ECO:0000313" key="3">
    <source>
        <dbReference type="Proteomes" id="UP001187471"/>
    </source>
</evidence>
<dbReference type="PANTHER" id="PTHR38926:SF2">
    <property type="entry name" value="F-BOX_LRR-REPEAT PROTEIN 21-RELATED"/>
    <property type="match status" value="1"/>
</dbReference>
<dbReference type="InterPro" id="IPR001810">
    <property type="entry name" value="F-box_dom"/>
</dbReference>
<evidence type="ECO:0000313" key="2">
    <source>
        <dbReference type="EMBL" id="KAK2980546.1"/>
    </source>
</evidence>
<protein>
    <recommendedName>
        <fullName evidence="1">F-box domain-containing protein</fullName>
    </recommendedName>
</protein>
<dbReference type="AlphaFoldDB" id="A0AA88RK59"/>
<dbReference type="InterPro" id="IPR036047">
    <property type="entry name" value="F-box-like_dom_sf"/>
</dbReference>
<dbReference type="Gene3D" id="1.20.1280.50">
    <property type="match status" value="1"/>
</dbReference>
<name>A0AA88RK59_9ASTE</name>
<sequence>MASTSRQEPPAKRHRDWADLPTEVTAMILHKLGAVGILESAQKVCPAWLRTCKDPATWRTIDMRNKGLLCSKVLYFEKMVMHAVDRSYGQLVDISVQSFLQRQDCQAYGGSVRIGLL</sequence>